<dbReference type="CDD" id="cd00118">
    <property type="entry name" value="LysM"/>
    <property type="match status" value="1"/>
</dbReference>
<dbReference type="SUPFAM" id="SSF54106">
    <property type="entry name" value="LysM domain"/>
    <property type="match status" value="1"/>
</dbReference>
<dbReference type="PROSITE" id="PS51782">
    <property type="entry name" value="LYSM"/>
    <property type="match status" value="1"/>
</dbReference>
<dbReference type="SMART" id="SM00257">
    <property type="entry name" value="LysM"/>
    <property type="match status" value="1"/>
</dbReference>
<dbReference type="EMBL" id="OC925257">
    <property type="protein sequence ID" value="CAD7656027.1"/>
    <property type="molecule type" value="Genomic_DNA"/>
</dbReference>
<feature type="compositionally biased region" description="Low complexity" evidence="1">
    <location>
        <begin position="110"/>
        <end position="120"/>
    </location>
</feature>
<dbReference type="PANTHER" id="PTHR20932:SF8">
    <property type="entry name" value="LD22649P"/>
    <property type="match status" value="1"/>
</dbReference>
<dbReference type="PANTHER" id="PTHR20932">
    <property type="entry name" value="LYSM AND PUTATIVE PEPTIDOGLYCAN-BINDING DOMAIN-CONTAINING PROTEIN"/>
    <property type="match status" value="1"/>
</dbReference>
<dbReference type="InterPro" id="IPR045030">
    <property type="entry name" value="LYSM1-4"/>
</dbReference>
<name>A0A7R9M9V5_9ACAR</name>
<protein>
    <recommendedName>
        <fullName evidence="2">LysM domain-containing protein</fullName>
    </recommendedName>
</protein>
<reference evidence="3" key="1">
    <citation type="submission" date="2020-11" db="EMBL/GenBank/DDBJ databases">
        <authorList>
            <person name="Tran Van P."/>
        </authorList>
    </citation>
    <scope>NUCLEOTIDE SEQUENCE</scope>
</reference>
<dbReference type="Pfam" id="PF01476">
    <property type="entry name" value="LysM"/>
    <property type="match status" value="1"/>
</dbReference>
<evidence type="ECO:0000256" key="1">
    <source>
        <dbReference type="SAM" id="MobiDB-lite"/>
    </source>
</evidence>
<feature type="region of interest" description="Disordered" evidence="1">
    <location>
        <begin position="107"/>
        <end position="207"/>
    </location>
</feature>
<evidence type="ECO:0000313" key="4">
    <source>
        <dbReference type="Proteomes" id="UP000728032"/>
    </source>
</evidence>
<feature type="compositionally biased region" description="Polar residues" evidence="1">
    <location>
        <begin position="121"/>
        <end position="143"/>
    </location>
</feature>
<dbReference type="EMBL" id="CAJPVJ010010432">
    <property type="protein sequence ID" value="CAG2173214.1"/>
    <property type="molecule type" value="Genomic_DNA"/>
</dbReference>
<evidence type="ECO:0000259" key="2">
    <source>
        <dbReference type="PROSITE" id="PS51782"/>
    </source>
</evidence>
<dbReference type="InterPro" id="IPR018392">
    <property type="entry name" value="LysM"/>
</dbReference>
<accession>A0A7R9M9V5</accession>
<feature type="compositionally biased region" description="Basic and acidic residues" evidence="1">
    <location>
        <begin position="149"/>
        <end position="167"/>
    </location>
</feature>
<dbReference type="AlphaFoldDB" id="A0A7R9M9V5"/>
<organism evidence="3">
    <name type="scientific">Oppiella nova</name>
    <dbReference type="NCBI Taxonomy" id="334625"/>
    <lineage>
        <taxon>Eukaryota</taxon>
        <taxon>Metazoa</taxon>
        <taxon>Ecdysozoa</taxon>
        <taxon>Arthropoda</taxon>
        <taxon>Chelicerata</taxon>
        <taxon>Arachnida</taxon>
        <taxon>Acari</taxon>
        <taxon>Acariformes</taxon>
        <taxon>Sarcoptiformes</taxon>
        <taxon>Oribatida</taxon>
        <taxon>Brachypylina</taxon>
        <taxon>Oppioidea</taxon>
        <taxon>Oppiidae</taxon>
        <taxon>Oppiella</taxon>
    </lineage>
</organism>
<feature type="compositionally biased region" description="Low complexity" evidence="1">
    <location>
        <begin position="187"/>
        <end position="196"/>
    </location>
</feature>
<dbReference type="Gene3D" id="3.10.350.10">
    <property type="entry name" value="LysM domain"/>
    <property type="match status" value="1"/>
</dbReference>
<gene>
    <name evidence="3" type="ORF">ONB1V03_LOCUS12667</name>
</gene>
<keyword evidence="4" id="KW-1185">Reference proteome</keyword>
<dbReference type="Proteomes" id="UP000728032">
    <property type="component" value="Unassembled WGS sequence"/>
</dbReference>
<dbReference type="OrthoDB" id="2107166at2759"/>
<dbReference type="InterPro" id="IPR036779">
    <property type="entry name" value="LysM_dom_sf"/>
</dbReference>
<proteinExistence type="predicted"/>
<evidence type="ECO:0000313" key="3">
    <source>
        <dbReference type="EMBL" id="CAD7656027.1"/>
    </source>
</evidence>
<feature type="domain" description="LysM" evidence="2">
    <location>
        <begin position="49"/>
        <end position="93"/>
    </location>
</feature>
<sequence>MSHSSHSALIGDQIVSESETESLKPAMKYHMKYGSTGSDHKSVNKYKYMTHTVQPTDTLQGLALRYEVTVEQIKKANNLWSNDNLWLRSRTHISIPVLLSETTIESPLYSSSTNSSTTTSPHKTQLKNGSHNSVTAHNNSSLESVDIPLDDKESSSSSRVESHDMHSANDSNNSSQRSALRRHHSSASRPHSANASGNQIHDFPQPLVMMTHKRKVKSSLKRLERTQDEIFEL</sequence>